<reference evidence="1" key="2">
    <citation type="submission" date="2015-03" db="UniProtKB">
        <authorList>
            <consortium name="EnsemblPlants"/>
        </authorList>
    </citation>
    <scope>IDENTIFICATION</scope>
</reference>
<evidence type="ECO:0000313" key="2">
    <source>
        <dbReference type="Proteomes" id="UP000032141"/>
    </source>
</evidence>
<proteinExistence type="predicted"/>
<name>A0A0D3BWK8_BRAOL</name>
<dbReference type="AlphaFoldDB" id="A0A0D3BWK8"/>
<evidence type="ECO:0000313" key="1">
    <source>
        <dbReference type="EnsemblPlants" id="Bo4g104780.1"/>
    </source>
</evidence>
<dbReference type="Gramene" id="Bo4g104780.1">
    <property type="protein sequence ID" value="Bo4g104780.1"/>
    <property type="gene ID" value="Bo4g104780"/>
</dbReference>
<accession>A0A0D3BWK8</accession>
<dbReference type="EnsemblPlants" id="Bo4g104780.1">
    <property type="protein sequence ID" value="Bo4g104780.1"/>
    <property type="gene ID" value="Bo4g104780"/>
</dbReference>
<sequence length="211" mass="24456">MVLIRVSAICSVLEACSSLEVIVLQIAFLTGHGGLKIENKNLKFLQVTFPYYVERFEVNAPSQDVLDIRDIKCESKNNFILTAPNIQFNRNHWVSRCVYRPHISYNVSELVQNNNAPREEGECSNERLWEDANPFPNADFCVYKVWMYNFNGSSKEEFTFASRFVMQKTVMMKMMIETSSYPPMKKLEVEADVAKLMELPKDNEDFSTECF</sequence>
<dbReference type="Proteomes" id="UP000032141">
    <property type="component" value="Chromosome C4"/>
</dbReference>
<reference evidence="1 2" key="1">
    <citation type="journal article" date="2014" name="Genome Biol.">
        <title>Transcriptome and methylome profiling reveals relics of genome dominance in the mesopolyploid Brassica oleracea.</title>
        <authorList>
            <person name="Parkin I.A."/>
            <person name="Koh C."/>
            <person name="Tang H."/>
            <person name="Robinson S.J."/>
            <person name="Kagale S."/>
            <person name="Clarke W.E."/>
            <person name="Town C.D."/>
            <person name="Nixon J."/>
            <person name="Krishnakumar V."/>
            <person name="Bidwell S.L."/>
            <person name="Denoeud F."/>
            <person name="Belcram H."/>
            <person name="Links M.G."/>
            <person name="Just J."/>
            <person name="Clarke C."/>
            <person name="Bender T."/>
            <person name="Huebert T."/>
            <person name="Mason A.S."/>
            <person name="Pires J.C."/>
            <person name="Barker G."/>
            <person name="Moore J."/>
            <person name="Walley P.G."/>
            <person name="Manoli S."/>
            <person name="Batley J."/>
            <person name="Edwards D."/>
            <person name="Nelson M.N."/>
            <person name="Wang X."/>
            <person name="Paterson A.H."/>
            <person name="King G."/>
            <person name="Bancroft I."/>
            <person name="Chalhoub B."/>
            <person name="Sharpe A.G."/>
        </authorList>
    </citation>
    <scope>NUCLEOTIDE SEQUENCE</scope>
    <source>
        <strain evidence="1 2">cv. TO1000</strain>
    </source>
</reference>
<keyword evidence="2" id="KW-1185">Reference proteome</keyword>
<dbReference type="HOGENOM" id="CLU_1306394_0_0_1"/>
<protein>
    <submittedName>
        <fullName evidence="1">Uncharacterized protein</fullName>
    </submittedName>
</protein>
<organism evidence="1 2">
    <name type="scientific">Brassica oleracea var. oleracea</name>
    <dbReference type="NCBI Taxonomy" id="109376"/>
    <lineage>
        <taxon>Eukaryota</taxon>
        <taxon>Viridiplantae</taxon>
        <taxon>Streptophyta</taxon>
        <taxon>Embryophyta</taxon>
        <taxon>Tracheophyta</taxon>
        <taxon>Spermatophyta</taxon>
        <taxon>Magnoliopsida</taxon>
        <taxon>eudicotyledons</taxon>
        <taxon>Gunneridae</taxon>
        <taxon>Pentapetalae</taxon>
        <taxon>rosids</taxon>
        <taxon>malvids</taxon>
        <taxon>Brassicales</taxon>
        <taxon>Brassicaceae</taxon>
        <taxon>Brassiceae</taxon>
        <taxon>Brassica</taxon>
    </lineage>
</organism>